<proteinExistence type="predicted"/>
<dbReference type="KEGG" id="mlr:MELLADRAFT_56122"/>
<gene>
    <name evidence="1" type="ORF">MELLADRAFT_56122</name>
</gene>
<organism evidence="2">
    <name type="scientific">Melampsora larici-populina (strain 98AG31 / pathotype 3-4-7)</name>
    <name type="common">Poplar leaf rust fungus</name>
    <dbReference type="NCBI Taxonomy" id="747676"/>
    <lineage>
        <taxon>Eukaryota</taxon>
        <taxon>Fungi</taxon>
        <taxon>Dikarya</taxon>
        <taxon>Basidiomycota</taxon>
        <taxon>Pucciniomycotina</taxon>
        <taxon>Pucciniomycetes</taxon>
        <taxon>Pucciniales</taxon>
        <taxon>Melampsoraceae</taxon>
        <taxon>Melampsora</taxon>
    </lineage>
</organism>
<protein>
    <submittedName>
        <fullName evidence="1">Uncharacterized protein</fullName>
    </submittedName>
</protein>
<evidence type="ECO:0000313" key="1">
    <source>
        <dbReference type="EMBL" id="EGG06535.1"/>
    </source>
</evidence>
<evidence type="ECO:0000313" key="2">
    <source>
        <dbReference type="Proteomes" id="UP000001072"/>
    </source>
</evidence>
<accession>F4RM44</accession>
<reference evidence="2" key="1">
    <citation type="journal article" date="2011" name="Proc. Natl. Acad. Sci. U.S.A.">
        <title>Obligate biotrophy features unraveled by the genomic analysis of rust fungi.</title>
        <authorList>
            <person name="Duplessis S."/>
            <person name="Cuomo C.A."/>
            <person name="Lin Y.-C."/>
            <person name="Aerts A."/>
            <person name="Tisserant E."/>
            <person name="Veneault-Fourrey C."/>
            <person name="Joly D.L."/>
            <person name="Hacquard S."/>
            <person name="Amselem J."/>
            <person name="Cantarel B.L."/>
            <person name="Chiu R."/>
            <person name="Coutinho P.M."/>
            <person name="Feau N."/>
            <person name="Field M."/>
            <person name="Frey P."/>
            <person name="Gelhaye E."/>
            <person name="Goldberg J."/>
            <person name="Grabherr M.G."/>
            <person name="Kodira C.D."/>
            <person name="Kohler A."/>
            <person name="Kuees U."/>
            <person name="Lindquist E.A."/>
            <person name="Lucas S.M."/>
            <person name="Mago R."/>
            <person name="Mauceli E."/>
            <person name="Morin E."/>
            <person name="Murat C."/>
            <person name="Pangilinan J.L."/>
            <person name="Park R."/>
            <person name="Pearson M."/>
            <person name="Quesneville H."/>
            <person name="Rouhier N."/>
            <person name="Sakthikumar S."/>
            <person name="Salamov A.A."/>
            <person name="Schmutz J."/>
            <person name="Selles B."/>
            <person name="Shapiro H."/>
            <person name="Tanguay P."/>
            <person name="Tuskan G.A."/>
            <person name="Henrissat B."/>
            <person name="Van de Peer Y."/>
            <person name="Rouze P."/>
            <person name="Ellis J.G."/>
            <person name="Dodds P.N."/>
            <person name="Schein J.E."/>
            <person name="Zhong S."/>
            <person name="Hamelin R.C."/>
            <person name="Grigoriev I.V."/>
            <person name="Szabo L.J."/>
            <person name="Martin F."/>
        </authorList>
    </citation>
    <scope>NUCLEOTIDE SEQUENCE [LARGE SCALE GENOMIC DNA]</scope>
    <source>
        <strain evidence="2">98AG31 / pathotype 3-4-7</strain>
    </source>
</reference>
<dbReference type="RefSeq" id="XP_007410369.1">
    <property type="nucleotide sequence ID" value="XM_007410307.1"/>
</dbReference>
<dbReference type="Proteomes" id="UP000001072">
    <property type="component" value="Unassembled WGS sequence"/>
</dbReference>
<keyword evidence="2" id="KW-1185">Reference proteome</keyword>
<sequence length="153" mass="18506">MVPLDGINESQIQKSIKKISTLKEMYPNLIKYERIKYQIDEDVNDRLKEKTETDVIRLIKIKSYHEEENRIRKCSKCGRRSIENLRFFKKSLIDDQEDEDPDQKQRLSRFNRLDRVYKTFDQRLVCDFGLDFLLSLIEFHKVCICDGFWITDF</sequence>
<dbReference type="GeneID" id="18929023"/>
<dbReference type="InParanoid" id="F4RM44"/>
<dbReference type="HOGENOM" id="CLU_1713668_0_0_1"/>
<dbReference type="AlphaFoldDB" id="F4RM44"/>
<dbReference type="OrthoDB" id="10645949at2759"/>
<dbReference type="EMBL" id="GL883108">
    <property type="protein sequence ID" value="EGG06535.1"/>
    <property type="molecule type" value="Genomic_DNA"/>
</dbReference>
<dbReference type="VEuPathDB" id="FungiDB:MELLADRAFT_56122"/>
<name>F4RM44_MELLP</name>